<sequence>MTAHPEDVRPLPGSITVREEGGSRVLCLRGELDTAVGTRFKQRQGRAPLLVDVIDAAGVSFISSTALSVLARCVEASHAVGRRPVLRAASPVVERILQLSGLQDDFDRPPATSGRAETPG</sequence>
<dbReference type="InterPro" id="IPR002645">
    <property type="entry name" value="STAS_dom"/>
</dbReference>
<accession>A0ABV9LQS9</accession>
<dbReference type="EMBL" id="JBHSGR010000032">
    <property type="protein sequence ID" value="MFC4695980.1"/>
    <property type="molecule type" value="Genomic_DNA"/>
</dbReference>
<evidence type="ECO:0000313" key="2">
    <source>
        <dbReference type="EMBL" id="MFC4695980.1"/>
    </source>
</evidence>
<reference evidence="3" key="1">
    <citation type="journal article" date="2019" name="Int. J. Syst. Evol. Microbiol.">
        <title>The Global Catalogue of Microorganisms (GCM) 10K type strain sequencing project: providing services to taxonomists for standard genome sequencing and annotation.</title>
        <authorList>
            <consortium name="The Broad Institute Genomics Platform"/>
            <consortium name="The Broad Institute Genome Sequencing Center for Infectious Disease"/>
            <person name="Wu L."/>
            <person name="Ma J."/>
        </authorList>
    </citation>
    <scope>NUCLEOTIDE SEQUENCE [LARGE SCALE GENOMIC DNA]</scope>
    <source>
        <strain evidence="3">CCUG 62763</strain>
    </source>
</reference>
<feature type="domain" description="STAS" evidence="1">
    <location>
        <begin position="13"/>
        <end position="120"/>
    </location>
</feature>
<dbReference type="RefSeq" id="WP_387993844.1">
    <property type="nucleotide sequence ID" value="NZ_JBHSGR010000032.1"/>
</dbReference>
<protein>
    <submittedName>
        <fullName evidence="2">STAS domain-containing protein</fullName>
    </submittedName>
</protein>
<gene>
    <name evidence="2" type="ORF">ACFO3M_21450</name>
</gene>
<dbReference type="InterPro" id="IPR036513">
    <property type="entry name" value="STAS_dom_sf"/>
</dbReference>
<evidence type="ECO:0000259" key="1">
    <source>
        <dbReference type="PROSITE" id="PS50801"/>
    </source>
</evidence>
<keyword evidence="3" id="KW-1185">Reference proteome</keyword>
<dbReference type="Gene3D" id="3.30.750.24">
    <property type="entry name" value="STAS domain"/>
    <property type="match status" value="1"/>
</dbReference>
<dbReference type="CDD" id="cd07043">
    <property type="entry name" value="STAS_anti-anti-sigma_factors"/>
    <property type="match status" value="1"/>
</dbReference>
<evidence type="ECO:0000313" key="3">
    <source>
        <dbReference type="Proteomes" id="UP001596025"/>
    </source>
</evidence>
<dbReference type="SUPFAM" id="SSF52091">
    <property type="entry name" value="SpoIIaa-like"/>
    <property type="match status" value="1"/>
</dbReference>
<dbReference type="Proteomes" id="UP001596025">
    <property type="component" value="Unassembled WGS sequence"/>
</dbReference>
<dbReference type="Pfam" id="PF01740">
    <property type="entry name" value="STAS"/>
    <property type="match status" value="1"/>
</dbReference>
<organism evidence="2 3">
    <name type="scientific">Geodermatophilus arenarius</name>
    <dbReference type="NCBI Taxonomy" id="1137990"/>
    <lineage>
        <taxon>Bacteria</taxon>
        <taxon>Bacillati</taxon>
        <taxon>Actinomycetota</taxon>
        <taxon>Actinomycetes</taxon>
        <taxon>Geodermatophilales</taxon>
        <taxon>Geodermatophilaceae</taxon>
        <taxon>Geodermatophilus</taxon>
    </lineage>
</organism>
<dbReference type="PROSITE" id="PS50801">
    <property type="entry name" value="STAS"/>
    <property type="match status" value="1"/>
</dbReference>
<name>A0ABV9LQS9_9ACTN</name>
<comment type="caution">
    <text evidence="2">The sequence shown here is derived from an EMBL/GenBank/DDBJ whole genome shotgun (WGS) entry which is preliminary data.</text>
</comment>
<proteinExistence type="predicted"/>